<keyword evidence="3" id="KW-1185">Reference proteome</keyword>
<accession>A0A2T7UUN3</accession>
<protein>
    <recommendedName>
        <fullName evidence="1">Serine aminopeptidase S33 domain-containing protein</fullName>
    </recommendedName>
</protein>
<dbReference type="AlphaFoldDB" id="A0A2T7UUN3"/>
<dbReference type="InterPro" id="IPR050266">
    <property type="entry name" value="AB_hydrolase_sf"/>
</dbReference>
<reference evidence="2 3" key="1">
    <citation type="journal article" date="2011" name="Syst. Appl. Microbiol.">
        <title>Defluviimonas denitrificans gen. nov., sp. nov., and Pararhodobacter aggregans gen. nov., sp. nov., non-phototrophic Rhodobacteraceae from the biofilter of a marine aquaculture.</title>
        <authorList>
            <person name="Foesel B.U."/>
            <person name="Drake H.L."/>
            <person name="Schramm A."/>
        </authorList>
    </citation>
    <scope>NUCLEOTIDE SEQUENCE [LARGE SCALE GENOMIC DNA]</scope>
    <source>
        <strain evidence="2 3">D1-19</strain>
    </source>
</reference>
<dbReference type="PANTHER" id="PTHR43798">
    <property type="entry name" value="MONOACYLGLYCEROL LIPASE"/>
    <property type="match status" value="1"/>
</dbReference>
<gene>
    <name evidence="2" type="ORF">DDE23_04705</name>
</gene>
<evidence type="ECO:0000259" key="1">
    <source>
        <dbReference type="Pfam" id="PF12146"/>
    </source>
</evidence>
<proteinExistence type="predicted"/>
<evidence type="ECO:0000313" key="2">
    <source>
        <dbReference type="EMBL" id="PVE48374.1"/>
    </source>
</evidence>
<dbReference type="SUPFAM" id="SSF53474">
    <property type="entry name" value="alpha/beta-Hydrolases"/>
    <property type="match status" value="1"/>
</dbReference>
<dbReference type="PRINTS" id="PR00111">
    <property type="entry name" value="ABHYDROLASE"/>
</dbReference>
<organism evidence="2 3">
    <name type="scientific">Pararhodobacter aggregans</name>
    <dbReference type="NCBI Taxonomy" id="404875"/>
    <lineage>
        <taxon>Bacteria</taxon>
        <taxon>Pseudomonadati</taxon>
        <taxon>Pseudomonadota</taxon>
        <taxon>Alphaproteobacteria</taxon>
        <taxon>Rhodobacterales</taxon>
        <taxon>Paracoccaceae</taxon>
        <taxon>Pararhodobacter</taxon>
    </lineage>
</organism>
<feature type="domain" description="Serine aminopeptidase S33" evidence="1">
    <location>
        <begin position="42"/>
        <end position="218"/>
    </location>
</feature>
<comment type="caution">
    <text evidence="2">The sequence shown here is derived from an EMBL/GenBank/DDBJ whole genome shotgun (WGS) entry which is preliminary data.</text>
</comment>
<dbReference type="InterPro" id="IPR029058">
    <property type="entry name" value="AB_hydrolase_fold"/>
</dbReference>
<dbReference type="OrthoDB" id="5491135at2"/>
<dbReference type="Gene3D" id="3.40.50.1820">
    <property type="entry name" value="alpha/beta hydrolase"/>
    <property type="match status" value="1"/>
</dbReference>
<dbReference type="EMBL" id="QDDR01000002">
    <property type="protein sequence ID" value="PVE48374.1"/>
    <property type="molecule type" value="Genomic_DNA"/>
</dbReference>
<dbReference type="Pfam" id="PF12146">
    <property type="entry name" value="Hydrolase_4"/>
    <property type="match status" value="1"/>
</dbReference>
<name>A0A2T7UUN3_9RHOB</name>
<dbReference type="Proteomes" id="UP000244810">
    <property type="component" value="Unassembled WGS sequence"/>
</dbReference>
<evidence type="ECO:0000313" key="3">
    <source>
        <dbReference type="Proteomes" id="UP000244810"/>
    </source>
</evidence>
<dbReference type="RefSeq" id="WP_107750739.1">
    <property type="nucleotide sequence ID" value="NZ_QBKF01000002.1"/>
</dbReference>
<dbReference type="InterPro" id="IPR022742">
    <property type="entry name" value="Hydrolase_4"/>
</dbReference>
<sequence>MTTLVCLPGLLCEPEVFDPLRAVLEARGAAVDMRVLALPEGEDFDALARSLAAQIPDGAVLLGMSMGSYLALRIALTHPGKLAGLVLIGTNAAADTPEAAAMRGKVARWAAREGMEALGASLADTLVSPARRSDPALRARMIRMALTQGVARFTAHQKALAARPDQRGDLGALTCPLLVLCGSEDGVTPLEAGRALAEAVPEGRCIALPGTGHMAVLEAPQMVAGHVTDFLSRIATNTKEDAR</sequence>
<dbReference type="InterPro" id="IPR000073">
    <property type="entry name" value="AB_hydrolase_1"/>
</dbReference>